<dbReference type="PRINTS" id="PR00988">
    <property type="entry name" value="URIDINKINASE"/>
</dbReference>
<comment type="caution">
    <text evidence="2">The sequence shown here is derived from an EMBL/GenBank/DDBJ whole genome shotgun (WGS) entry which is preliminary data.</text>
</comment>
<sequence length="324" mass="35742">MAPTLCVAPTPLQHQDALAMGLHPLPPQTFNSIRLQPPVQSTPTTTAKPAAMAPSMHSCIVVSISGGQAAGKKTVQTAIAKRLKELSGGRLRITCLHMGDFMKRLDEASRTDAKNGYKDMDCIDAYDLDSLVTTMTKIRDNEPDIRIPKYDILNFQHDKEEVLLNPTNDLGEAGPTDVLLVEGLYMLCEKRLVAMSDIKVFVDLNADARLGRRVVRDTEERGIPLDMVFDQYLKFGKRAFEGRIEPAKSRADVILPKGVEGAAVDLIALGIWDDLNARADTANNVNNILTAEYERKGSLVERTLNRSHTVSLGGVELERFYDPI</sequence>
<evidence type="ECO:0000313" key="3">
    <source>
        <dbReference type="Proteomes" id="UP001365542"/>
    </source>
</evidence>
<keyword evidence="2" id="KW-0418">Kinase</keyword>
<feature type="domain" description="Phosphoribulokinase/uridine kinase" evidence="1">
    <location>
        <begin position="61"/>
        <end position="258"/>
    </location>
</feature>
<protein>
    <submittedName>
        <fullName evidence="2">Uridine-cytidine kinase</fullName>
    </submittedName>
</protein>
<proteinExistence type="predicted"/>
<dbReference type="Gene3D" id="3.40.50.300">
    <property type="entry name" value="P-loop containing nucleotide triphosphate hydrolases"/>
    <property type="match status" value="1"/>
</dbReference>
<dbReference type="GO" id="GO:0016301">
    <property type="term" value="F:kinase activity"/>
    <property type="evidence" value="ECO:0007669"/>
    <property type="project" value="UniProtKB-KW"/>
</dbReference>
<name>A0AAV9XG55_9PEZI</name>
<dbReference type="SUPFAM" id="SSF52540">
    <property type="entry name" value="P-loop containing nucleoside triphosphate hydrolases"/>
    <property type="match status" value="1"/>
</dbReference>
<dbReference type="EMBL" id="JAVHJO010000004">
    <property type="protein sequence ID" value="KAK6541089.1"/>
    <property type="molecule type" value="Genomic_DNA"/>
</dbReference>
<keyword evidence="3" id="KW-1185">Reference proteome</keyword>
<dbReference type="AlphaFoldDB" id="A0AAV9XG55"/>
<dbReference type="Pfam" id="PF00485">
    <property type="entry name" value="PRK"/>
    <property type="match status" value="1"/>
</dbReference>
<accession>A0AAV9XG55</accession>
<dbReference type="InterPro" id="IPR006083">
    <property type="entry name" value="PRK/URK"/>
</dbReference>
<dbReference type="InterPro" id="IPR027417">
    <property type="entry name" value="P-loop_NTPase"/>
</dbReference>
<dbReference type="GO" id="GO:0005524">
    <property type="term" value="F:ATP binding"/>
    <property type="evidence" value="ECO:0007669"/>
    <property type="project" value="InterPro"/>
</dbReference>
<keyword evidence="2" id="KW-0808">Transferase</keyword>
<evidence type="ECO:0000259" key="1">
    <source>
        <dbReference type="Pfam" id="PF00485"/>
    </source>
</evidence>
<evidence type="ECO:0000313" key="2">
    <source>
        <dbReference type="EMBL" id="KAK6541089.1"/>
    </source>
</evidence>
<gene>
    <name evidence="2" type="primary">UCK2</name>
    <name evidence="2" type="ORF">TWF694_008465</name>
</gene>
<dbReference type="PANTHER" id="PTHR10285">
    <property type="entry name" value="URIDINE KINASE"/>
    <property type="match status" value="1"/>
</dbReference>
<dbReference type="Proteomes" id="UP001365542">
    <property type="component" value="Unassembled WGS sequence"/>
</dbReference>
<reference evidence="2 3" key="1">
    <citation type="submission" date="2019-10" db="EMBL/GenBank/DDBJ databases">
        <authorList>
            <person name="Palmer J.M."/>
        </authorList>
    </citation>
    <scope>NUCLEOTIDE SEQUENCE [LARGE SCALE GENOMIC DNA]</scope>
    <source>
        <strain evidence="2 3">TWF694</strain>
    </source>
</reference>
<organism evidence="2 3">
    <name type="scientific">Orbilia ellipsospora</name>
    <dbReference type="NCBI Taxonomy" id="2528407"/>
    <lineage>
        <taxon>Eukaryota</taxon>
        <taxon>Fungi</taxon>
        <taxon>Dikarya</taxon>
        <taxon>Ascomycota</taxon>
        <taxon>Pezizomycotina</taxon>
        <taxon>Orbiliomycetes</taxon>
        <taxon>Orbiliales</taxon>
        <taxon>Orbiliaceae</taxon>
        <taxon>Orbilia</taxon>
    </lineage>
</organism>